<dbReference type="RefSeq" id="WP_123896807.1">
    <property type="nucleotide sequence ID" value="NZ_RPFJ01000006.1"/>
</dbReference>
<dbReference type="GO" id="GO:0006040">
    <property type="term" value="P:amino sugar metabolic process"/>
    <property type="evidence" value="ECO:0007669"/>
    <property type="project" value="InterPro"/>
</dbReference>
<dbReference type="PANTHER" id="PTHR30605:SF0">
    <property type="entry name" value="ANHYDRO-N-ACETYLMURAMIC ACID KINASE"/>
    <property type="match status" value="1"/>
</dbReference>
<dbReference type="Proteomes" id="UP000270856">
    <property type="component" value="Unassembled WGS sequence"/>
</dbReference>
<name>A0A3N4NQD4_9FLAO</name>
<dbReference type="AlphaFoldDB" id="A0A3N4NQD4"/>
<dbReference type="GO" id="GO:0016301">
    <property type="term" value="F:kinase activity"/>
    <property type="evidence" value="ECO:0007669"/>
    <property type="project" value="UniProtKB-KW"/>
</dbReference>
<accession>A0A3N4NQD4</accession>
<proteinExistence type="predicted"/>
<keyword evidence="1" id="KW-0418">Kinase</keyword>
<dbReference type="PANTHER" id="PTHR30605">
    <property type="entry name" value="ANHYDRO-N-ACETYLMURAMIC ACID KINASE"/>
    <property type="match status" value="1"/>
</dbReference>
<keyword evidence="2" id="KW-1185">Reference proteome</keyword>
<dbReference type="GO" id="GO:0009254">
    <property type="term" value="P:peptidoglycan turnover"/>
    <property type="evidence" value="ECO:0007669"/>
    <property type="project" value="InterPro"/>
</dbReference>
<dbReference type="GO" id="GO:0016773">
    <property type="term" value="F:phosphotransferase activity, alcohol group as acceptor"/>
    <property type="evidence" value="ECO:0007669"/>
    <property type="project" value="InterPro"/>
</dbReference>
<dbReference type="EMBL" id="RPFJ01000006">
    <property type="protein sequence ID" value="RPD98491.1"/>
    <property type="molecule type" value="Genomic_DNA"/>
</dbReference>
<dbReference type="Gene3D" id="3.30.420.40">
    <property type="match status" value="2"/>
</dbReference>
<organism evidence="1 2">
    <name type="scientific">Aureibaculum marinum</name>
    <dbReference type="NCBI Taxonomy" id="2487930"/>
    <lineage>
        <taxon>Bacteria</taxon>
        <taxon>Pseudomonadati</taxon>
        <taxon>Bacteroidota</taxon>
        <taxon>Flavobacteriia</taxon>
        <taxon>Flavobacteriales</taxon>
        <taxon>Flavobacteriaceae</taxon>
        <taxon>Aureibaculum</taxon>
    </lineage>
</organism>
<gene>
    <name evidence="1" type="ORF">EGM88_04620</name>
</gene>
<dbReference type="InterPro" id="IPR005338">
    <property type="entry name" value="Anhydro_N_Ac-Mur_kinase"/>
</dbReference>
<sequence length="356" mass="39972">MKEVQSYFYCIGVMSGTSLDGVDLCYVKFDVTHGYKFEICNAKTYSYSDEWKRKLKCAFTSDKDVLKLLDVEYGKFLGEVINRFITEKNINQVDFIASHGHTIFHKPDKGFTLQIGDGQTIANVTNKKVIYDFRTADVNLGGQGAPLVPIGDRLLFGEYDYCINLGGFANLSYEKGGSRIAFDICPVNIVMNYYVNQIGMPYDNKGQLASTGTVNQELLKALNDLNFYKESPPKSLGLEWVVATIFPLIDQFKLEIKDILRTFNEHIAIQIAKLIDKDSKILITGGGAFNDFLIQRIQFYTNQHIELVSKEVIDFKEALIFALLGLLKIQGKVNVLSSVTGASRNHSSGKIIYPKV</sequence>
<dbReference type="GO" id="GO:0005524">
    <property type="term" value="F:ATP binding"/>
    <property type="evidence" value="ECO:0007669"/>
    <property type="project" value="InterPro"/>
</dbReference>
<dbReference type="OrthoDB" id="9763949at2"/>
<comment type="caution">
    <text evidence="1">The sequence shown here is derived from an EMBL/GenBank/DDBJ whole genome shotgun (WGS) entry which is preliminary data.</text>
</comment>
<dbReference type="SUPFAM" id="SSF53067">
    <property type="entry name" value="Actin-like ATPase domain"/>
    <property type="match status" value="1"/>
</dbReference>
<reference evidence="1 2" key="1">
    <citation type="submission" date="2018-11" db="EMBL/GenBank/DDBJ databases">
        <title>Aureibaculum marinum gen. nov., sp. nov., a member of the family Flavobacteriaceae isolated from the Bohai Sea.</title>
        <authorList>
            <person name="Ji X."/>
        </authorList>
    </citation>
    <scope>NUCLEOTIDE SEQUENCE [LARGE SCALE GENOMIC DNA]</scope>
    <source>
        <strain evidence="1 2">BH-SD17</strain>
    </source>
</reference>
<dbReference type="Pfam" id="PF03702">
    <property type="entry name" value="AnmK"/>
    <property type="match status" value="1"/>
</dbReference>
<evidence type="ECO:0000313" key="1">
    <source>
        <dbReference type="EMBL" id="RPD98491.1"/>
    </source>
</evidence>
<dbReference type="NCBIfam" id="NF007144">
    <property type="entry name" value="PRK09585.2-3"/>
    <property type="match status" value="1"/>
</dbReference>
<dbReference type="InterPro" id="IPR043129">
    <property type="entry name" value="ATPase_NBD"/>
</dbReference>
<evidence type="ECO:0000313" key="2">
    <source>
        <dbReference type="Proteomes" id="UP000270856"/>
    </source>
</evidence>
<keyword evidence="1" id="KW-0808">Transferase</keyword>
<protein>
    <submittedName>
        <fullName evidence="1">Anhydro-N-acetylmuramic acid kinase</fullName>
        <ecNumber evidence="1">2.7.1.170</ecNumber>
    </submittedName>
</protein>
<dbReference type="EC" id="2.7.1.170" evidence="1"/>